<dbReference type="CDD" id="cd00671">
    <property type="entry name" value="ArgRS_core"/>
    <property type="match status" value="1"/>
</dbReference>
<evidence type="ECO:0000256" key="2">
    <source>
        <dbReference type="ARBA" id="ARBA00005594"/>
    </source>
</evidence>
<comment type="caution">
    <text evidence="15">The sequence shown here is derived from an EMBL/GenBank/DDBJ whole genome shotgun (WGS) entry which is preliminary data.</text>
</comment>
<feature type="short sequence motif" description="'HIGH' region" evidence="11">
    <location>
        <begin position="130"/>
        <end position="140"/>
    </location>
</feature>
<organism evidence="15 16">
    <name type="scientific">Varibaculum cambriense</name>
    <dbReference type="NCBI Taxonomy" id="184870"/>
    <lineage>
        <taxon>Bacteria</taxon>
        <taxon>Bacillati</taxon>
        <taxon>Actinomycetota</taxon>
        <taxon>Actinomycetes</taxon>
        <taxon>Actinomycetales</taxon>
        <taxon>Actinomycetaceae</taxon>
        <taxon>Varibaculum</taxon>
    </lineage>
</organism>
<evidence type="ECO:0000256" key="1">
    <source>
        <dbReference type="ARBA" id="ARBA00004496"/>
    </source>
</evidence>
<name>A0AAJ1EYE0_9ACTO</name>
<dbReference type="NCBIfam" id="TIGR00456">
    <property type="entry name" value="argS"/>
    <property type="match status" value="1"/>
</dbReference>
<evidence type="ECO:0000259" key="14">
    <source>
        <dbReference type="SMART" id="SM01016"/>
    </source>
</evidence>
<feature type="domain" description="DALR anticodon binding" evidence="13">
    <location>
        <begin position="434"/>
        <end position="556"/>
    </location>
</feature>
<evidence type="ECO:0000256" key="6">
    <source>
        <dbReference type="ARBA" id="ARBA00022741"/>
    </source>
</evidence>
<dbReference type="FunFam" id="3.40.50.620:FF:000062">
    <property type="entry name" value="Arginine--tRNA ligase"/>
    <property type="match status" value="1"/>
</dbReference>
<protein>
    <recommendedName>
        <fullName evidence="11">Arginine--tRNA ligase</fullName>
        <ecNumber evidence="11">6.1.1.19</ecNumber>
    </recommendedName>
    <alternativeName>
        <fullName evidence="11">Arginyl-tRNA synthetase</fullName>
        <shortName evidence="11">ArgRS</shortName>
    </alternativeName>
</protein>
<dbReference type="PANTHER" id="PTHR11956:SF5">
    <property type="entry name" value="ARGININE--TRNA LIGASE, CYTOPLASMIC"/>
    <property type="match status" value="1"/>
</dbReference>
<keyword evidence="6 11" id="KW-0547">Nucleotide-binding</keyword>
<proteinExistence type="inferred from homology"/>
<sequence length="556" mass="60800">MTPEELSALIRQILVTQADEIGLDPDVIPETVKVERPRSRDNGDWSTNVAMQLAKKAGMAPRDLATIITAQLDQVAGVSKTEVAGPGFVNIWLGAAAAGALVSTILQAGKQYGHCDALSGQNINVEYVSANPTGPIHLGGGRWAAVGDTLSRILAASGAKVTREYYFNDHGAQITRFAKSLLARWQGKEVPEDGYGGQYVLDIATKVAERAKAEGVQLAELPEAQAEEYFREAGTTLMFGEIKDCLHDFRADFDVFFHEDELHTSGAVTDAIEELRSRGVIYEQDGATWLKSTKYGDDKDRVILKSDGDPAYFAADIAYYRDKQRRGATHEILILGADHHGYIDRMYAMCAAFGGNPGESLEIIIGQMVNLKENGVEVKMSKRAGTVITLDDLVEAVGVDAARYSLVRVSMDSTVDIDLNLLRSHTNENPVYYVQYAHARTCSVGRNADEAGVKATGEYEASALSSQADKDLLGVLAQYPAELKLAAEEREPHRIPRYLEKLAAGYHTWYNQCRVIPRSGEEITAAHVARRHLNEAVRQVLENGLDLCGVTAPERM</sequence>
<dbReference type="SUPFAM" id="SSF52374">
    <property type="entry name" value="Nucleotidylyl transferase"/>
    <property type="match status" value="1"/>
</dbReference>
<dbReference type="Pfam" id="PF03485">
    <property type="entry name" value="Arg_tRNA_synt_N"/>
    <property type="match status" value="1"/>
</dbReference>
<dbReference type="Pfam" id="PF05746">
    <property type="entry name" value="DALR_1"/>
    <property type="match status" value="1"/>
</dbReference>
<comment type="similarity">
    <text evidence="2 11 12">Belongs to the class-I aminoacyl-tRNA synthetase family.</text>
</comment>
<evidence type="ECO:0000259" key="13">
    <source>
        <dbReference type="SMART" id="SM00836"/>
    </source>
</evidence>
<comment type="subcellular location">
    <subcellularLocation>
        <location evidence="1 11">Cytoplasm</location>
    </subcellularLocation>
</comment>
<evidence type="ECO:0000256" key="4">
    <source>
        <dbReference type="ARBA" id="ARBA00022490"/>
    </source>
</evidence>
<dbReference type="EMBL" id="JAKNHJ010000016">
    <property type="protein sequence ID" value="MCG4618475.1"/>
    <property type="molecule type" value="Genomic_DNA"/>
</dbReference>
<dbReference type="PROSITE" id="PS00178">
    <property type="entry name" value="AA_TRNA_LIGASE_I"/>
    <property type="match status" value="1"/>
</dbReference>
<dbReference type="Gene3D" id="3.30.1360.70">
    <property type="entry name" value="Arginyl tRNA synthetase N-terminal domain"/>
    <property type="match status" value="1"/>
</dbReference>
<gene>
    <name evidence="11 15" type="primary">argS</name>
    <name evidence="15" type="ORF">L0M99_08240</name>
</gene>
<reference evidence="15" key="1">
    <citation type="submission" date="2022-01" db="EMBL/GenBank/DDBJ databases">
        <title>Collection of gut derived symbiotic bacterial strains cultured from healthy donors.</title>
        <authorList>
            <person name="Lin H."/>
            <person name="Kohout C."/>
            <person name="Waligurski E."/>
            <person name="Pamer E.G."/>
        </authorList>
    </citation>
    <scope>NUCLEOTIDE SEQUENCE</scope>
    <source>
        <strain evidence="15">DFI.7.46</strain>
    </source>
</reference>
<keyword evidence="7 11" id="KW-0067">ATP-binding</keyword>
<keyword evidence="8 11" id="KW-0648">Protein biosynthesis</keyword>
<dbReference type="InterPro" id="IPR001412">
    <property type="entry name" value="aa-tRNA-synth_I_CS"/>
</dbReference>
<comment type="subunit">
    <text evidence="3 11">Monomer.</text>
</comment>
<evidence type="ECO:0000256" key="11">
    <source>
        <dbReference type="HAMAP-Rule" id="MF_00123"/>
    </source>
</evidence>
<dbReference type="InterPro" id="IPR035684">
    <property type="entry name" value="ArgRS_core"/>
</dbReference>
<dbReference type="GO" id="GO:0005737">
    <property type="term" value="C:cytoplasm"/>
    <property type="evidence" value="ECO:0007669"/>
    <property type="project" value="UniProtKB-SubCell"/>
</dbReference>
<evidence type="ECO:0000256" key="10">
    <source>
        <dbReference type="ARBA" id="ARBA00049339"/>
    </source>
</evidence>
<dbReference type="InterPro" id="IPR009080">
    <property type="entry name" value="tRNAsynth_Ia_anticodon-bd"/>
</dbReference>
<dbReference type="InterPro" id="IPR001278">
    <property type="entry name" value="Arg-tRNA-ligase"/>
</dbReference>
<dbReference type="SUPFAM" id="SSF55190">
    <property type="entry name" value="Arginyl-tRNA synthetase (ArgRS), N-terminal 'additional' domain"/>
    <property type="match status" value="1"/>
</dbReference>
<dbReference type="InterPro" id="IPR005148">
    <property type="entry name" value="Arg-tRNA-synth_N"/>
</dbReference>
<keyword evidence="9 11" id="KW-0030">Aminoacyl-tRNA synthetase</keyword>
<dbReference type="PRINTS" id="PR01038">
    <property type="entry name" value="TRNASYNTHARG"/>
</dbReference>
<accession>A0AAJ1EYE0</accession>
<dbReference type="Pfam" id="PF00750">
    <property type="entry name" value="tRNA-synt_1d"/>
    <property type="match status" value="1"/>
</dbReference>
<evidence type="ECO:0000313" key="15">
    <source>
        <dbReference type="EMBL" id="MCG4618475.1"/>
    </source>
</evidence>
<dbReference type="Gene3D" id="1.10.730.10">
    <property type="entry name" value="Isoleucyl-tRNA Synthetase, Domain 1"/>
    <property type="match status" value="1"/>
</dbReference>
<dbReference type="AlphaFoldDB" id="A0AAJ1EYE0"/>
<dbReference type="HAMAP" id="MF_00123">
    <property type="entry name" value="Arg_tRNA_synth"/>
    <property type="match status" value="1"/>
</dbReference>
<dbReference type="GO" id="GO:0004814">
    <property type="term" value="F:arginine-tRNA ligase activity"/>
    <property type="evidence" value="ECO:0007669"/>
    <property type="project" value="UniProtKB-UniRule"/>
</dbReference>
<keyword evidence="4 11" id="KW-0963">Cytoplasm</keyword>
<dbReference type="SMART" id="SM00836">
    <property type="entry name" value="DALR_1"/>
    <property type="match status" value="1"/>
</dbReference>
<dbReference type="GO" id="GO:0006420">
    <property type="term" value="P:arginyl-tRNA aminoacylation"/>
    <property type="evidence" value="ECO:0007669"/>
    <property type="project" value="UniProtKB-UniRule"/>
</dbReference>
<dbReference type="GO" id="GO:0005524">
    <property type="term" value="F:ATP binding"/>
    <property type="evidence" value="ECO:0007669"/>
    <property type="project" value="UniProtKB-UniRule"/>
</dbReference>
<evidence type="ECO:0000256" key="3">
    <source>
        <dbReference type="ARBA" id="ARBA00011245"/>
    </source>
</evidence>
<dbReference type="FunFam" id="1.10.730.10:FF:000008">
    <property type="entry name" value="Arginine--tRNA ligase"/>
    <property type="match status" value="1"/>
</dbReference>
<dbReference type="InterPro" id="IPR008909">
    <property type="entry name" value="DALR_anticod-bd"/>
</dbReference>
<evidence type="ECO:0000256" key="5">
    <source>
        <dbReference type="ARBA" id="ARBA00022598"/>
    </source>
</evidence>
<evidence type="ECO:0000256" key="8">
    <source>
        <dbReference type="ARBA" id="ARBA00022917"/>
    </source>
</evidence>
<dbReference type="InterPro" id="IPR014729">
    <property type="entry name" value="Rossmann-like_a/b/a_fold"/>
</dbReference>
<keyword evidence="5 11" id="KW-0436">Ligase</keyword>
<comment type="catalytic activity">
    <reaction evidence="10 11">
        <text>tRNA(Arg) + L-arginine + ATP = L-arginyl-tRNA(Arg) + AMP + diphosphate</text>
        <dbReference type="Rhea" id="RHEA:20301"/>
        <dbReference type="Rhea" id="RHEA-COMP:9658"/>
        <dbReference type="Rhea" id="RHEA-COMP:9673"/>
        <dbReference type="ChEBI" id="CHEBI:30616"/>
        <dbReference type="ChEBI" id="CHEBI:32682"/>
        <dbReference type="ChEBI" id="CHEBI:33019"/>
        <dbReference type="ChEBI" id="CHEBI:78442"/>
        <dbReference type="ChEBI" id="CHEBI:78513"/>
        <dbReference type="ChEBI" id="CHEBI:456215"/>
        <dbReference type="EC" id="6.1.1.19"/>
    </reaction>
</comment>
<dbReference type="Proteomes" id="UP001200537">
    <property type="component" value="Unassembled WGS sequence"/>
</dbReference>
<dbReference type="SMART" id="SM01016">
    <property type="entry name" value="Arg_tRNA_synt_N"/>
    <property type="match status" value="1"/>
</dbReference>
<dbReference type="EC" id="6.1.1.19" evidence="11"/>
<evidence type="ECO:0000256" key="12">
    <source>
        <dbReference type="RuleBase" id="RU363038"/>
    </source>
</evidence>
<dbReference type="PANTHER" id="PTHR11956">
    <property type="entry name" value="ARGINYL-TRNA SYNTHETASE"/>
    <property type="match status" value="1"/>
</dbReference>
<evidence type="ECO:0000313" key="16">
    <source>
        <dbReference type="Proteomes" id="UP001200537"/>
    </source>
</evidence>
<dbReference type="InterPro" id="IPR036695">
    <property type="entry name" value="Arg-tRNA-synth_N_sf"/>
</dbReference>
<evidence type="ECO:0000256" key="9">
    <source>
        <dbReference type="ARBA" id="ARBA00023146"/>
    </source>
</evidence>
<feature type="domain" description="Arginyl tRNA synthetase N-terminal" evidence="14">
    <location>
        <begin position="4"/>
        <end position="93"/>
    </location>
</feature>
<dbReference type="Gene3D" id="3.40.50.620">
    <property type="entry name" value="HUPs"/>
    <property type="match status" value="1"/>
</dbReference>
<dbReference type="RefSeq" id="WP_024059826.1">
    <property type="nucleotide sequence ID" value="NZ_JAKNHJ010000016.1"/>
</dbReference>
<evidence type="ECO:0000256" key="7">
    <source>
        <dbReference type="ARBA" id="ARBA00022840"/>
    </source>
</evidence>
<dbReference type="SUPFAM" id="SSF47323">
    <property type="entry name" value="Anticodon-binding domain of a subclass of class I aminoacyl-tRNA synthetases"/>
    <property type="match status" value="1"/>
</dbReference>